<dbReference type="GO" id="GO:0005737">
    <property type="term" value="C:cytoplasm"/>
    <property type="evidence" value="ECO:0007669"/>
    <property type="project" value="TreeGrafter"/>
</dbReference>
<comment type="caution">
    <text evidence="2">The sequence shown here is derived from an EMBL/GenBank/DDBJ whole genome shotgun (WGS) entry which is preliminary data.</text>
</comment>
<sequence>MRRIKQFSIFILFLVTLLIGGCSTTVSTVVDQGVPQVKQQPAHHTKNGFRNIYDKPEHGLANFLRWKLGIIPDEEPAITHVSMLPYVPDIVSPAYQRIYHPDPAKIQITWIGQSTFLIQVEGVNILTDPVFSKRLSPVGGIGFKRRSPPGIPFDRLPPIHAVLVSHNHYDHLDLYTVKKLGNKPKYFVPLKLGQWFRARKITNYTEMDWWDTAMFKGIRIVSVPSQHFSRRTAFDGNKTLWAGWVLETKRGKILFAGDTGYSFHFKEIREKMGPMRLALLPIGSYRPRWFMKTIHMDPADAVAAHKDLQVEQSIAMHWGTFYIADEHLGEPPLYLKIVMKEAFMTDDSFLVMKFGETRVFE</sequence>
<dbReference type="PANTHER" id="PTHR15032:SF4">
    <property type="entry name" value="N-ACYL-PHOSPHATIDYLETHANOLAMINE-HYDROLYZING PHOSPHOLIPASE D"/>
    <property type="match status" value="1"/>
</dbReference>
<protein>
    <submittedName>
        <fullName evidence="2">Outer membrane protein roma</fullName>
    </submittedName>
</protein>
<dbReference type="SUPFAM" id="SSF56281">
    <property type="entry name" value="Metallo-hydrolase/oxidoreductase"/>
    <property type="match status" value="1"/>
</dbReference>
<proteinExistence type="predicted"/>
<dbReference type="AlphaFoldDB" id="A0A0W8FP62"/>
<accession>A0A0W8FP62</accession>
<dbReference type="PANTHER" id="PTHR15032">
    <property type="entry name" value="N-ACYL-PHOSPHATIDYLETHANOLAMINE-HYDROLYZING PHOSPHOLIPASE D"/>
    <property type="match status" value="1"/>
</dbReference>
<gene>
    <name evidence="2" type="ORF">ASZ90_007567</name>
</gene>
<feature type="domain" description="Metallo-beta-lactamase" evidence="1">
    <location>
        <begin position="124"/>
        <end position="318"/>
    </location>
</feature>
<dbReference type="InterPro" id="IPR001279">
    <property type="entry name" value="Metallo-B-lactamas"/>
</dbReference>
<evidence type="ECO:0000313" key="2">
    <source>
        <dbReference type="EMBL" id="KUG22672.1"/>
    </source>
</evidence>
<dbReference type="PROSITE" id="PS51257">
    <property type="entry name" value="PROKAR_LIPOPROTEIN"/>
    <property type="match status" value="1"/>
</dbReference>
<organism evidence="2">
    <name type="scientific">hydrocarbon metagenome</name>
    <dbReference type="NCBI Taxonomy" id="938273"/>
    <lineage>
        <taxon>unclassified sequences</taxon>
        <taxon>metagenomes</taxon>
        <taxon>ecological metagenomes</taxon>
    </lineage>
</organism>
<reference evidence="2" key="1">
    <citation type="journal article" date="2015" name="Proc. Natl. Acad. Sci. U.S.A.">
        <title>Networks of energetic and metabolic interactions define dynamics in microbial communities.</title>
        <authorList>
            <person name="Embree M."/>
            <person name="Liu J.K."/>
            <person name="Al-Bassam M.M."/>
            <person name="Zengler K."/>
        </authorList>
    </citation>
    <scope>NUCLEOTIDE SEQUENCE</scope>
</reference>
<dbReference type="Gene3D" id="3.60.15.10">
    <property type="entry name" value="Ribonuclease Z/Hydroxyacylglutathione hydrolase-like"/>
    <property type="match status" value="1"/>
</dbReference>
<dbReference type="EMBL" id="LNQE01000946">
    <property type="protein sequence ID" value="KUG22672.1"/>
    <property type="molecule type" value="Genomic_DNA"/>
</dbReference>
<name>A0A0W8FP62_9ZZZZ</name>
<dbReference type="InterPro" id="IPR036866">
    <property type="entry name" value="RibonucZ/Hydroxyglut_hydro"/>
</dbReference>
<evidence type="ECO:0000259" key="1">
    <source>
        <dbReference type="Pfam" id="PF12706"/>
    </source>
</evidence>
<dbReference type="Pfam" id="PF12706">
    <property type="entry name" value="Lactamase_B_2"/>
    <property type="match status" value="1"/>
</dbReference>
<dbReference type="CDD" id="cd16283">
    <property type="entry name" value="RomA-like_MBL-fold"/>
    <property type="match status" value="1"/>
</dbReference>